<dbReference type="Pfam" id="PF13407">
    <property type="entry name" value="Peripla_BP_4"/>
    <property type="match status" value="1"/>
</dbReference>
<dbReference type="SUPFAM" id="SSF53822">
    <property type="entry name" value="Periplasmic binding protein-like I"/>
    <property type="match status" value="1"/>
</dbReference>
<dbReference type="GO" id="GO:0030246">
    <property type="term" value="F:carbohydrate binding"/>
    <property type="evidence" value="ECO:0007669"/>
    <property type="project" value="TreeGrafter"/>
</dbReference>
<organism evidence="5 6">
    <name type="scientific">Candidatus Mediterraneibacter pullicola</name>
    <dbReference type="NCBI Taxonomy" id="2838682"/>
    <lineage>
        <taxon>Bacteria</taxon>
        <taxon>Bacillati</taxon>
        <taxon>Bacillota</taxon>
        <taxon>Clostridia</taxon>
        <taxon>Lachnospirales</taxon>
        <taxon>Lachnospiraceae</taxon>
        <taxon>Mediterraneibacter</taxon>
    </lineage>
</organism>
<name>A0A9D2H735_9FIRM</name>
<evidence type="ECO:0000313" key="5">
    <source>
        <dbReference type="EMBL" id="HJA05758.1"/>
    </source>
</evidence>
<protein>
    <submittedName>
        <fullName evidence="5">Substrate-binding domain-containing protein</fullName>
    </submittedName>
</protein>
<dbReference type="InterPro" id="IPR050555">
    <property type="entry name" value="Bact_Solute-Bind_Prot2"/>
</dbReference>
<accession>A0A9D2H735</accession>
<feature type="domain" description="Periplasmic binding protein" evidence="4">
    <location>
        <begin position="39"/>
        <end position="288"/>
    </location>
</feature>
<dbReference type="Gene3D" id="3.40.50.2300">
    <property type="match status" value="2"/>
</dbReference>
<keyword evidence="3" id="KW-0812">Transmembrane</keyword>
<dbReference type="InterPro" id="IPR028082">
    <property type="entry name" value="Peripla_BP_I"/>
</dbReference>
<comment type="subcellular location">
    <subcellularLocation>
        <location evidence="1">Cell envelope</location>
    </subcellularLocation>
</comment>
<dbReference type="PANTHER" id="PTHR30036:SF7">
    <property type="entry name" value="ABC TRANSPORTER PERIPLASMIC-BINDING PROTEIN YPHF"/>
    <property type="match status" value="1"/>
</dbReference>
<dbReference type="EMBL" id="DXAK01000006">
    <property type="protein sequence ID" value="HJA05758.1"/>
    <property type="molecule type" value="Genomic_DNA"/>
</dbReference>
<evidence type="ECO:0000256" key="3">
    <source>
        <dbReference type="SAM" id="Phobius"/>
    </source>
</evidence>
<comment type="similarity">
    <text evidence="2">Belongs to the bacterial solute-binding protein 2 family.</text>
</comment>
<evidence type="ECO:0000313" key="6">
    <source>
        <dbReference type="Proteomes" id="UP000824223"/>
    </source>
</evidence>
<dbReference type="PANTHER" id="PTHR30036">
    <property type="entry name" value="D-XYLOSE-BINDING PERIPLASMIC PROTEIN"/>
    <property type="match status" value="1"/>
</dbReference>
<dbReference type="GO" id="GO:0030288">
    <property type="term" value="C:outer membrane-bounded periplasmic space"/>
    <property type="evidence" value="ECO:0007669"/>
    <property type="project" value="TreeGrafter"/>
</dbReference>
<dbReference type="AlphaFoldDB" id="A0A9D2H735"/>
<evidence type="ECO:0000256" key="1">
    <source>
        <dbReference type="ARBA" id="ARBA00004196"/>
    </source>
</evidence>
<gene>
    <name evidence="5" type="ORF">H9798_01230</name>
</gene>
<reference evidence="5" key="1">
    <citation type="journal article" date="2021" name="PeerJ">
        <title>Extensive microbial diversity within the chicken gut microbiome revealed by metagenomics and culture.</title>
        <authorList>
            <person name="Gilroy R."/>
            <person name="Ravi A."/>
            <person name="Getino M."/>
            <person name="Pursley I."/>
            <person name="Horton D.L."/>
            <person name="Alikhan N.F."/>
            <person name="Baker D."/>
            <person name="Gharbi K."/>
            <person name="Hall N."/>
            <person name="Watson M."/>
            <person name="Adriaenssens E.M."/>
            <person name="Foster-Nyarko E."/>
            <person name="Jarju S."/>
            <person name="Secka A."/>
            <person name="Antonio M."/>
            <person name="Oren A."/>
            <person name="Chaudhuri R.R."/>
            <person name="La Ragione R."/>
            <person name="Hildebrand F."/>
            <person name="Pallen M.J."/>
        </authorList>
    </citation>
    <scope>NUCLEOTIDE SEQUENCE</scope>
    <source>
        <strain evidence="5">ChiSjej2B20-11307</strain>
    </source>
</reference>
<keyword evidence="3" id="KW-0472">Membrane</keyword>
<dbReference type="Proteomes" id="UP000824223">
    <property type="component" value="Unassembled WGS sequence"/>
</dbReference>
<evidence type="ECO:0000259" key="4">
    <source>
        <dbReference type="Pfam" id="PF13407"/>
    </source>
</evidence>
<keyword evidence="3" id="KW-1133">Transmembrane helix</keyword>
<sequence>MKNGKKLFILIEAVLGTMVLIVVLLMVMEKRDGGLDKVSVIIPNAEDNQWTAFRYGLEMAAEDYGTEMFVVSTGALLTVDEERELIEAEIRNGADAVIVKPVPGILAEEMIREMNVRTPIILVGTPDDPTGTIAGIPVVEPDNYEMGRALAEEVIADYGEELQGKTVGILSKTGRLYASAQREKAFRETLEESGAVIRWTIRSSAEEEEESLLGKQPEVDLVAAFDDDSMTEAGEYYSSADHQETRLYGIGHSTEAAYYLDTGVAQCLLVPDEFNVGYQSMAEALRALSPRYGNSRKEEITYTVIRRETLFTEENQEILFTMSQ</sequence>
<evidence type="ECO:0000256" key="2">
    <source>
        <dbReference type="ARBA" id="ARBA00007639"/>
    </source>
</evidence>
<reference evidence="5" key="2">
    <citation type="submission" date="2021-04" db="EMBL/GenBank/DDBJ databases">
        <authorList>
            <person name="Gilroy R."/>
        </authorList>
    </citation>
    <scope>NUCLEOTIDE SEQUENCE</scope>
    <source>
        <strain evidence="5">ChiSjej2B20-11307</strain>
    </source>
</reference>
<feature type="transmembrane region" description="Helical" evidence="3">
    <location>
        <begin position="7"/>
        <end position="28"/>
    </location>
</feature>
<comment type="caution">
    <text evidence="5">The sequence shown here is derived from an EMBL/GenBank/DDBJ whole genome shotgun (WGS) entry which is preliminary data.</text>
</comment>
<proteinExistence type="inferred from homology"/>
<dbReference type="InterPro" id="IPR025997">
    <property type="entry name" value="SBP_2_dom"/>
</dbReference>